<dbReference type="SUPFAM" id="SSF102215">
    <property type="entry name" value="Creatininase"/>
    <property type="match status" value="1"/>
</dbReference>
<evidence type="ECO:0000256" key="2">
    <source>
        <dbReference type="ARBA" id="ARBA00022723"/>
    </source>
</evidence>
<comment type="caution">
    <text evidence="6">The sequence shown here is derived from an EMBL/GenBank/DDBJ whole genome shotgun (WGS) entry which is preliminary data.</text>
</comment>
<reference evidence="6 7" key="1">
    <citation type="submission" date="2024-06" db="EMBL/GenBank/DDBJ databases">
        <title>The Natural Products Discovery Center: Release of the First 8490 Sequenced Strains for Exploring Actinobacteria Biosynthetic Diversity.</title>
        <authorList>
            <person name="Kalkreuter E."/>
            <person name="Kautsar S.A."/>
            <person name="Yang D."/>
            <person name="Bader C.D."/>
            <person name="Teijaro C.N."/>
            <person name="Fluegel L."/>
            <person name="Davis C.M."/>
            <person name="Simpson J.R."/>
            <person name="Lauterbach L."/>
            <person name="Steele A.D."/>
            <person name="Gui C."/>
            <person name="Meng S."/>
            <person name="Li G."/>
            <person name="Viehrig K."/>
            <person name="Ye F."/>
            <person name="Su P."/>
            <person name="Kiefer A.F."/>
            <person name="Nichols A."/>
            <person name="Cepeda A.J."/>
            <person name="Yan W."/>
            <person name="Fan B."/>
            <person name="Jiang Y."/>
            <person name="Adhikari A."/>
            <person name="Zheng C.-J."/>
            <person name="Schuster L."/>
            <person name="Cowan T.M."/>
            <person name="Smanski M.J."/>
            <person name="Chevrette M.G."/>
            <person name="De Carvalho L.P.S."/>
            <person name="Shen B."/>
        </authorList>
    </citation>
    <scope>NUCLEOTIDE SEQUENCE [LARGE SCALE GENOMIC DNA]</scope>
    <source>
        <strain evidence="6 7">NPDC006286</strain>
    </source>
</reference>
<dbReference type="InterPro" id="IPR024087">
    <property type="entry name" value="Creatininase-like_sf"/>
</dbReference>
<gene>
    <name evidence="6" type="ORF">ABZ071_34955</name>
</gene>
<comment type="similarity">
    <text evidence="5">Belongs to the creatininase superfamily.</text>
</comment>
<keyword evidence="7" id="KW-1185">Reference proteome</keyword>
<organism evidence="6 7">
    <name type="scientific">Micromonospora fulviviridis</name>
    <dbReference type="NCBI Taxonomy" id="47860"/>
    <lineage>
        <taxon>Bacteria</taxon>
        <taxon>Bacillati</taxon>
        <taxon>Actinomycetota</taxon>
        <taxon>Actinomycetes</taxon>
        <taxon>Micromonosporales</taxon>
        <taxon>Micromonosporaceae</taxon>
        <taxon>Micromonospora</taxon>
    </lineage>
</organism>
<keyword evidence="3" id="KW-0378">Hydrolase</keyword>
<dbReference type="InterPro" id="IPR003785">
    <property type="entry name" value="Creatininase/forma_Hydrolase"/>
</dbReference>
<evidence type="ECO:0000256" key="3">
    <source>
        <dbReference type="ARBA" id="ARBA00022801"/>
    </source>
</evidence>
<proteinExistence type="inferred from homology"/>
<evidence type="ECO:0000256" key="4">
    <source>
        <dbReference type="ARBA" id="ARBA00022833"/>
    </source>
</evidence>
<evidence type="ECO:0000313" key="6">
    <source>
        <dbReference type="EMBL" id="MEU0156974.1"/>
    </source>
</evidence>
<dbReference type="PANTHER" id="PTHR35005">
    <property type="entry name" value="3-DEHYDRO-SCYLLO-INOSOSE HYDROLASE"/>
    <property type="match status" value="1"/>
</dbReference>
<dbReference type="EMBL" id="JBEXRX010000274">
    <property type="protein sequence ID" value="MEU0156974.1"/>
    <property type="molecule type" value="Genomic_DNA"/>
</dbReference>
<dbReference type="Pfam" id="PF02633">
    <property type="entry name" value="Creatininase"/>
    <property type="match status" value="1"/>
</dbReference>
<dbReference type="RefSeq" id="WP_355668444.1">
    <property type="nucleotide sequence ID" value="NZ_JBEXRX010000274.1"/>
</dbReference>
<dbReference type="Gene3D" id="3.40.50.10310">
    <property type="entry name" value="Creatininase"/>
    <property type="match status" value="1"/>
</dbReference>
<sequence>MTLLPTTTSHEEQRRAAPVAVLPVGSFEQHGAHLPLATDTIVACAIAERVAAAYDLFLLPPVTISCSQEHSAWAGTVSISHTTLSSVITDVMASLRRSGPARLALVNGHGGNYVLSNIVQEANIDGPLMTLFPTRDDWTSARRAGGLVSDGHDDMHAGELEVSLLRHVCPDLVRPGVEETDHHATDRNLLLIRGMAGYTHTGVIGTPSAGSADKGRMVLDSLVSSFKQHLDHLTASR</sequence>
<evidence type="ECO:0000256" key="1">
    <source>
        <dbReference type="ARBA" id="ARBA00001947"/>
    </source>
</evidence>
<evidence type="ECO:0000313" key="7">
    <source>
        <dbReference type="Proteomes" id="UP001550348"/>
    </source>
</evidence>
<keyword evidence="2" id="KW-0479">Metal-binding</keyword>
<dbReference type="Proteomes" id="UP001550348">
    <property type="component" value="Unassembled WGS sequence"/>
</dbReference>
<accession>A0ABV2VX32</accession>
<keyword evidence="4" id="KW-0862">Zinc</keyword>
<name>A0ABV2VX32_9ACTN</name>
<dbReference type="PANTHER" id="PTHR35005:SF1">
    <property type="entry name" value="2-AMINO-5-FORMYLAMINO-6-RIBOSYLAMINOPYRIMIDIN-4(3H)-ONE 5'-MONOPHOSPHATE DEFORMYLASE"/>
    <property type="match status" value="1"/>
</dbReference>
<comment type="cofactor">
    <cofactor evidence="1">
        <name>Zn(2+)</name>
        <dbReference type="ChEBI" id="CHEBI:29105"/>
    </cofactor>
</comment>
<protein>
    <submittedName>
        <fullName evidence="6">Creatininase family protein</fullName>
    </submittedName>
</protein>
<evidence type="ECO:0000256" key="5">
    <source>
        <dbReference type="ARBA" id="ARBA00024029"/>
    </source>
</evidence>